<proteinExistence type="predicted"/>
<organism evidence="7 8">
    <name type="scientific">Blastomyces silverae</name>
    <dbReference type="NCBI Taxonomy" id="2060906"/>
    <lineage>
        <taxon>Eukaryota</taxon>
        <taxon>Fungi</taxon>
        <taxon>Dikarya</taxon>
        <taxon>Ascomycota</taxon>
        <taxon>Pezizomycotina</taxon>
        <taxon>Eurotiomycetes</taxon>
        <taxon>Eurotiomycetidae</taxon>
        <taxon>Onygenales</taxon>
        <taxon>Ajellomycetaceae</taxon>
        <taxon>Blastomyces</taxon>
    </lineage>
</organism>
<dbReference type="GO" id="GO:0005886">
    <property type="term" value="C:plasma membrane"/>
    <property type="evidence" value="ECO:0007669"/>
    <property type="project" value="TreeGrafter"/>
</dbReference>
<keyword evidence="4 6" id="KW-1133">Transmembrane helix</keyword>
<reference evidence="8" key="1">
    <citation type="journal article" date="2015" name="PLoS Genet.">
        <title>The dynamic genome and transcriptome of the human fungal pathogen Blastomyces and close relative Emmonsia.</title>
        <authorList>
            <person name="Munoz J.F."/>
            <person name="Gauthier G.M."/>
            <person name="Desjardins C.A."/>
            <person name="Gallo J.E."/>
            <person name="Holder J."/>
            <person name="Sullivan T.D."/>
            <person name="Marty A.J."/>
            <person name="Carmen J.C."/>
            <person name="Chen Z."/>
            <person name="Ding L."/>
            <person name="Gujja S."/>
            <person name="Magrini V."/>
            <person name="Misas E."/>
            <person name="Mitreva M."/>
            <person name="Priest M."/>
            <person name="Saif S."/>
            <person name="Whiston E.A."/>
            <person name="Young S."/>
            <person name="Zeng Q."/>
            <person name="Goldman W.E."/>
            <person name="Mardis E.R."/>
            <person name="Taylor J.W."/>
            <person name="McEwen J.G."/>
            <person name="Clay O.K."/>
            <person name="Klein B.S."/>
            <person name="Cuomo C.A."/>
        </authorList>
    </citation>
    <scope>NUCLEOTIDE SEQUENCE [LARGE SCALE GENOMIC DNA]</scope>
    <source>
        <strain evidence="8">UAMH 139</strain>
    </source>
</reference>
<gene>
    <name evidence="7" type="ORF">EMPG_16731</name>
</gene>
<keyword evidence="2" id="KW-0813">Transport</keyword>
<evidence type="ECO:0000256" key="6">
    <source>
        <dbReference type="SAM" id="Phobius"/>
    </source>
</evidence>
<evidence type="ECO:0000256" key="3">
    <source>
        <dbReference type="ARBA" id="ARBA00022692"/>
    </source>
</evidence>
<name>A0A0H1BF69_9EURO</name>
<keyword evidence="5 6" id="KW-0472">Membrane</keyword>
<evidence type="ECO:0000313" key="8">
    <source>
        <dbReference type="Proteomes" id="UP000053573"/>
    </source>
</evidence>
<feature type="transmembrane region" description="Helical" evidence="6">
    <location>
        <begin position="88"/>
        <end position="110"/>
    </location>
</feature>
<dbReference type="EMBL" id="LDEV01002745">
    <property type="protein sequence ID" value="KLJ07801.1"/>
    <property type="molecule type" value="Genomic_DNA"/>
</dbReference>
<evidence type="ECO:0000256" key="5">
    <source>
        <dbReference type="ARBA" id="ARBA00023136"/>
    </source>
</evidence>
<sequence length="130" mass="14165">MALAARHCGWILVRGRIVLVRVVGLYGRCALDRTDVIGLADRALNYIIDAYLLFAASAIAANTLLRSIAGAAFPLFSERLFAALGVNWTGTLLGCIAIALAPIPVIFYIYGARIRAHSKFSTKHFLEEDE</sequence>
<dbReference type="AlphaFoldDB" id="A0A0H1BF69"/>
<dbReference type="OrthoDB" id="9986881at2759"/>
<dbReference type="Proteomes" id="UP000053573">
    <property type="component" value="Unassembled WGS sequence"/>
</dbReference>
<feature type="transmembrane region" description="Helical" evidence="6">
    <location>
        <begin position="51"/>
        <end position="76"/>
    </location>
</feature>
<keyword evidence="8" id="KW-1185">Reference proteome</keyword>
<evidence type="ECO:0000256" key="2">
    <source>
        <dbReference type="ARBA" id="ARBA00022448"/>
    </source>
</evidence>
<comment type="subcellular location">
    <subcellularLocation>
        <location evidence="1">Membrane</location>
        <topology evidence="1">Multi-pass membrane protein</topology>
    </subcellularLocation>
</comment>
<dbReference type="GO" id="GO:0022857">
    <property type="term" value="F:transmembrane transporter activity"/>
    <property type="evidence" value="ECO:0007669"/>
    <property type="project" value="TreeGrafter"/>
</dbReference>
<evidence type="ECO:0000313" key="7">
    <source>
        <dbReference type="EMBL" id="KLJ07801.1"/>
    </source>
</evidence>
<evidence type="ECO:0000256" key="4">
    <source>
        <dbReference type="ARBA" id="ARBA00022989"/>
    </source>
</evidence>
<protein>
    <submittedName>
        <fullName evidence="7">MFS transporter, DHA1 family, multidrug resistance protein</fullName>
    </submittedName>
</protein>
<dbReference type="STRING" id="2060906.A0A0H1BF69"/>
<keyword evidence="3 6" id="KW-0812">Transmembrane</keyword>
<evidence type="ECO:0000256" key="1">
    <source>
        <dbReference type="ARBA" id="ARBA00004141"/>
    </source>
</evidence>
<dbReference type="PANTHER" id="PTHR23502">
    <property type="entry name" value="MAJOR FACILITATOR SUPERFAMILY"/>
    <property type="match status" value="1"/>
</dbReference>
<comment type="caution">
    <text evidence="7">The sequence shown here is derived from an EMBL/GenBank/DDBJ whole genome shotgun (WGS) entry which is preliminary data.</text>
</comment>
<dbReference type="PANTHER" id="PTHR23502:SF31">
    <property type="entry name" value="POLYAMINE TRANSPORTER 1"/>
    <property type="match status" value="1"/>
</dbReference>
<accession>A0A0H1BF69</accession>